<name>A0A1R4GG81_9GAMM</name>
<feature type="transmembrane region" description="Helical" evidence="6">
    <location>
        <begin position="109"/>
        <end position="132"/>
    </location>
</feature>
<evidence type="ECO:0000256" key="2">
    <source>
        <dbReference type="ARBA" id="ARBA00022475"/>
    </source>
</evidence>
<evidence type="ECO:0000256" key="6">
    <source>
        <dbReference type="SAM" id="Phobius"/>
    </source>
</evidence>
<protein>
    <submittedName>
        <fullName evidence="7">Arginine exporter protein ArgO</fullName>
    </submittedName>
</protein>
<dbReference type="EMBL" id="FUGE01000065">
    <property type="protein sequence ID" value="SJM67247.1"/>
    <property type="molecule type" value="Genomic_DNA"/>
</dbReference>
<dbReference type="AlphaFoldDB" id="A0A1R4GG81"/>
<evidence type="ECO:0000256" key="4">
    <source>
        <dbReference type="ARBA" id="ARBA00022989"/>
    </source>
</evidence>
<dbReference type="OrthoDB" id="5638726at2"/>
<evidence type="ECO:0000313" key="7">
    <source>
        <dbReference type="EMBL" id="SJM67247.1"/>
    </source>
</evidence>
<dbReference type="Pfam" id="PF01810">
    <property type="entry name" value="LysE"/>
    <property type="match status" value="1"/>
</dbReference>
<evidence type="ECO:0000256" key="1">
    <source>
        <dbReference type="ARBA" id="ARBA00004651"/>
    </source>
</evidence>
<keyword evidence="5 6" id="KW-0472">Membrane</keyword>
<keyword evidence="3 6" id="KW-0812">Transmembrane</keyword>
<gene>
    <name evidence="7" type="primary">argO</name>
    <name evidence="7" type="ORF">A1232T_00431</name>
</gene>
<feature type="transmembrane region" description="Helical" evidence="6">
    <location>
        <begin position="66"/>
        <end position="88"/>
    </location>
</feature>
<reference evidence="7 8" key="1">
    <citation type="submission" date="2017-02" db="EMBL/GenBank/DDBJ databases">
        <authorList>
            <person name="Peterson S.W."/>
        </authorList>
    </citation>
    <scope>NUCLEOTIDE SEQUENCE [LARGE SCALE GENOMIC DNA]</scope>
    <source>
        <strain evidence="7">Psychrobacter_piechaudii</strain>
    </source>
</reference>
<feature type="transmembrane region" description="Helical" evidence="6">
    <location>
        <begin position="6"/>
        <end position="25"/>
    </location>
</feature>
<dbReference type="GO" id="GO:0005886">
    <property type="term" value="C:plasma membrane"/>
    <property type="evidence" value="ECO:0007669"/>
    <property type="project" value="UniProtKB-SubCell"/>
</dbReference>
<dbReference type="STRING" id="1945521.A1232T_00431"/>
<accession>A0A1R4GG81</accession>
<dbReference type="Proteomes" id="UP000188357">
    <property type="component" value="Unassembled WGS sequence"/>
</dbReference>
<feature type="transmembrane region" description="Helical" evidence="6">
    <location>
        <begin position="144"/>
        <end position="163"/>
    </location>
</feature>
<comment type="subcellular location">
    <subcellularLocation>
        <location evidence="1">Cell membrane</location>
        <topology evidence="1">Multi-pass membrane protein</topology>
    </subcellularLocation>
</comment>
<keyword evidence="2" id="KW-1003">Cell membrane</keyword>
<dbReference type="InterPro" id="IPR001123">
    <property type="entry name" value="LeuE-type"/>
</dbReference>
<evidence type="ECO:0000256" key="5">
    <source>
        <dbReference type="ARBA" id="ARBA00023136"/>
    </source>
</evidence>
<dbReference type="PANTHER" id="PTHR30086:SF20">
    <property type="entry name" value="ARGININE EXPORTER PROTEIN ARGO-RELATED"/>
    <property type="match status" value="1"/>
</dbReference>
<dbReference type="RefSeq" id="WP_077450276.1">
    <property type="nucleotide sequence ID" value="NZ_FUGE01000065.1"/>
</dbReference>
<keyword evidence="4 6" id="KW-1133">Transmembrane helix</keyword>
<keyword evidence="8" id="KW-1185">Reference proteome</keyword>
<dbReference type="PANTHER" id="PTHR30086">
    <property type="entry name" value="ARGININE EXPORTER PROTEIN ARGO"/>
    <property type="match status" value="1"/>
</dbReference>
<proteinExistence type="predicted"/>
<evidence type="ECO:0000313" key="8">
    <source>
        <dbReference type="Proteomes" id="UP000188357"/>
    </source>
</evidence>
<sequence>MDYVSGFALGLSLIFAIGSQNAFILKQGIKKQHVFAICLFCALSDALLISAGVAGFGAVTAKYPNIVSLAKIAGALFLLGYGLQSLYASVSKSHALTQDNQQVSSLKKSLLLCFGFTWLNPHVYLDTLVLVGMVSTGADSKVQFGLGAISASFVFFFSLGYGARLLSPLFAKPKAWSILDALVGILMIYLAWYLFDFLPSLNRGDSYS</sequence>
<feature type="transmembrane region" description="Helical" evidence="6">
    <location>
        <begin position="175"/>
        <end position="195"/>
    </location>
</feature>
<evidence type="ECO:0000256" key="3">
    <source>
        <dbReference type="ARBA" id="ARBA00022692"/>
    </source>
</evidence>
<dbReference type="GO" id="GO:0015171">
    <property type="term" value="F:amino acid transmembrane transporter activity"/>
    <property type="evidence" value="ECO:0007669"/>
    <property type="project" value="TreeGrafter"/>
</dbReference>
<feature type="transmembrane region" description="Helical" evidence="6">
    <location>
        <begin position="37"/>
        <end position="60"/>
    </location>
</feature>
<organism evidence="7 8">
    <name type="scientific">Psychrobacter piechaudii</name>
    <dbReference type="NCBI Taxonomy" id="1945521"/>
    <lineage>
        <taxon>Bacteria</taxon>
        <taxon>Pseudomonadati</taxon>
        <taxon>Pseudomonadota</taxon>
        <taxon>Gammaproteobacteria</taxon>
        <taxon>Moraxellales</taxon>
        <taxon>Moraxellaceae</taxon>
        <taxon>Psychrobacter</taxon>
    </lineage>
</organism>